<protein>
    <submittedName>
        <fullName evidence="5">LytR family transcriptional regulator</fullName>
    </submittedName>
</protein>
<accession>A0A0R1MM00</accession>
<dbReference type="PANTHER" id="PTHR33392">
    <property type="entry name" value="POLYISOPRENYL-TEICHOIC ACID--PEPTIDOGLYCAN TEICHOIC ACID TRANSFERASE TAGU"/>
    <property type="match status" value="1"/>
</dbReference>
<gene>
    <name evidence="5" type="ORF">FD46_GL000355</name>
</gene>
<evidence type="ECO:0000256" key="2">
    <source>
        <dbReference type="SAM" id="MobiDB-lite"/>
    </source>
</evidence>
<keyword evidence="3" id="KW-0812">Transmembrane</keyword>
<proteinExistence type="inferred from homology"/>
<dbReference type="PATRIC" id="fig|1423777.3.peg.375"/>
<comment type="similarity">
    <text evidence="1">Belongs to the LytR/CpsA/Psr (LCP) family.</text>
</comment>
<dbReference type="InterPro" id="IPR004474">
    <property type="entry name" value="LytR_CpsA_psr"/>
</dbReference>
<evidence type="ECO:0000313" key="5">
    <source>
        <dbReference type="EMBL" id="KRL05611.1"/>
    </source>
</evidence>
<dbReference type="STRING" id="1423777.FD46_GL000355"/>
<dbReference type="Pfam" id="PF03816">
    <property type="entry name" value="LytR_cpsA_psr"/>
    <property type="match status" value="1"/>
</dbReference>
<feature type="compositionally biased region" description="Basic and acidic residues" evidence="2">
    <location>
        <begin position="8"/>
        <end position="20"/>
    </location>
</feature>
<keyword evidence="3" id="KW-0472">Membrane</keyword>
<dbReference type="EMBL" id="AZEH01000020">
    <property type="protein sequence ID" value="KRL05611.1"/>
    <property type="molecule type" value="Genomic_DNA"/>
</dbReference>
<dbReference type="Proteomes" id="UP000051686">
    <property type="component" value="Unassembled WGS sequence"/>
</dbReference>
<dbReference type="AlphaFoldDB" id="A0A0R1MM00"/>
<evidence type="ECO:0000313" key="6">
    <source>
        <dbReference type="Proteomes" id="UP000051686"/>
    </source>
</evidence>
<evidence type="ECO:0000256" key="3">
    <source>
        <dbReference type="SAM" id="Phobius"/>
    </source>
</evidence>
<feature type="transmembrane region" description="Helical" evidence="3">
    <location>
        <begin position="35"/>
        <end position="55"/>
    </location>
</feature>
<dbReference type="RefSeq" id="WP_057895357.1">
    <property type="nucleotide sequence ID" value="NZ_AZEH01000020.1"/>
</dbReference>
<feature type="domain" description="Cell envelope-related transcriptional attenuator" evidence="4">
    <location>
        <begin position="110"/>
        <end position="252"/>
    </location>
</feature>
<keyword evidence="3" id="KW-1133">Transmembrane helix</keyword>
<dbReference type="PANTHER" id="PTHR33392:SF6">
    <property type="entry name" value="POLYISOPRENYL-TEICHOIC ACID--PEPTIDOGLYCAN TEICHOIC ACID TRANSFERASE TAGU"/>
    <property type="match status" value="1"/>
</dbReference>
<evidence type="ECO:0000259" key="4">
    <source>
        <dbReference type="Pfam" id="PF03816"/>
    </source>
</evidence>
<sequence>MFTVDNQNKMERSKHSERVHSKGRKSQGHSRKRKTYFTFFLLIFVFILGFILFTLNNTYQNARKTATAIYSPNQITKVRNPETLLKNGHPISLLLLGTDTGALGRNFKGRTDTMIIMILDPANKKMTVVSLPRDGLVAVSGYKQHYPSKLNSAYDFGGSATAVSTVQQYLNVPIDFYATINMGGLENLVNAVGGITIKPLLTFSYGGYSFTKNKETHMNGAQALAYVRMRYSDPQGDYGRQQRQRQVLTTVAFSATKLQVLLKKQFFTELKKQLKTDLSFNDFILLGLKYRVATHNLISDHAQGDSAMIDSQSFEVVPEKEKQRITDLLRSSLGLESAKTGNTLQHSQKIDTNFK</sequence>
<organism evidence="5 6">
    <name type="scientific">Liquorilactobacillus oeni DSM 19972</name>
    <dbReference type="NCBI Taxonomy" id="1423777"/>
    <lineage>
        <taxon>Bacteria</taxon>
        <taxon>Bacillati</taxon>
        <taxon>Bacillota</taxon>
        <taxon>Bacilli</taxon>
        <taxon>Lactobacillales</taxon>
        <taxon>Lactobacillaceae</taxon>
        <taxon>Liquorilactobacillus</taxon>
    </lineage>
</organism>
<dbReference type="InterPro" id="IPR050922">
    <property type="entry name" value="LytR/CpsA/Psr_CW_biosynth"/>
</dbReference>
<dbReference type="Gene3D" id="3.40.630.190">
    <property type="entry name" value="LCP protein"/>
    <property type="match status" value="1"/>
</dbReference>
<feature type="region of interest" description="Disordered" evidence="2">
    <location>
        <begin position="1"/>
        <end position="28"/>
    </location>
</feature>
<name>A0A0R1MM00_9LACO</name>
<keyword evidence="6" id="KW-1185">Reference proteome</keyword>
<dbReference type="NCBIfam" id="TIGR00350">
    <property type="entry name" value="lytR_cpsA_psr"/>
    <property type="match status" value="1"/>
</dbReference>
<evidence type="ECO:0000256" key="1">
    <source>
        <dbReference type="ARBA" id="ARBA00006068"/>
    </source>
</evidence>
<comment type="caution">
    <text evidence="5">The sequence shown here is derived from an EMBL/GenBank/DDBJ whole genome shotgun (WGS) entry which is preliminary data.</text>
</comment>
<reference evidence="5 6" key="1">
    <citation type="journal article" date="2015" name="Genome Announc.">
        <title>Expanding the biotechnology potential of lactobacilli through comparative genomics of 213 strains and associated genera.</title>
        <authorList>
            <person name="Sun Z."/>
            <person name="Harris H.M."/>
            <person name="McCann A."/>
            <person name="Guo C."/>
            <person name="Argimon S."/>
            <person name="Zhang W."/>
            <person name="Yang X."/>
            <person name="Jeffery I.B."/>
            <person name="Cooney J.C."/>
            <person name="Kagawa T.F."/>
            <person name="Liu W."/>
            <person name="Song Y."/>
            <person name="Salvetti E."/>
            <person name="Wrobel A."/>
            <person name="Rasinkangas P."/>
            <person name="Parkhill J."/>
            <person name="Rea M.C."/>
            <person name="O'Sullivan O."/>
            <person name="Ritari J."/>
            <person name="Douillard F.P."/>
            <person name="Paul Ross R."/>
            <person name="Yang R."/>
            <person name="Briner A.E."/>
            <person name="Felis G.E."/>
            <person name="de Vos W.M."/>
            <person name="Barrangou R."/>
            <person name="Klaenhammer T.R."/>
            <person name="Caufield P.W."/>
            <person name="Cui Y."/>
            <person name="Zhang H."/>
            <person name="O'Toole P.W."/>
        </authorList>
    </citation>
    <scope>NUCLEOTIDE SEQUENCE [LARGE SCALE GENOMIC DNA]</scope>
    <source>
        <strain evidence="5 6">DSM 19972</strain>
    </source>
</reference>